<keyword evidence="3" id="KW-1185">Reference proteome</keyword>
<evidence type="ECO:0000313" key="2">
    <source>
        <dbReference type="EMBL" id="WIM90295.1"/>
    </source>
</evidence>
<keyword evidence="1" id="KW-0472">Membrane</keyword>
<sequence>MAARVAILALLAIDGVLSAVGGALLLPSYIGSFPFPISALISGLVNAALVWAAGRWTDSTRLAALPLWAWLLTVLVMCLPGPGDDVIFAGRGLFAYSPLLLLAVGLLPPVWVLMRRAPAR</sequence>
<accession>A0ABY8W532</accession>
<organism evidence="2 3">
    <name type="scientific">Candidatus Mycobacterium wuenschmannii</name>
    <dbReference type="NCBI Taxonomy" id="3027808"/>
    <lineage>
        <taxon>Bacteria</taxon>
        <taxon>Bacillati</taxon>
        <taxon>Actinomycetota</taxon>
        <taxon>Actinomycetes</taxon>
        <taxon>Mycobacteriales</taxon>
        <taxon>Mycobacteriaceae</taxon>
        <taxon>Mycobacterium</taxon>
    </lineage>
</organism>
<proteinExistence type="predicted"/>
<feature type="transmembrane region" description="Helical" evidence="1">
    <location>
        <begin position="28"/>
        <end position="50"/>
    </location>
</feature>
<gene>
    <name evidence="2" type="ORF">PT015_11260</name>
</gene>
<evidence type="ECO:0000313" key="3">
    <source>
        <dbReference type="Proteomes" id="UP001236585"/>
    </source>
</evidence>
<evidence type="ECO:0008006" key="4">
    <source>
        <dbReference type="Google" id="ProtNLM"/>
    </source>
</evidence>
<name>A0ABY8W532_9MYCO</name>
<dbReference type="EMBL" id="CP126981">
    <property type="protein sequence ID" value="WIM90295.1"/>
    <property type="molecule type" value="Genomic_DNA"/>
</dbReference>
<keyword evidence="1" id="KW-0812">Transmembrane</keyword>
<keyword evidence="1" id="KW-1133">Transmembrane helix</keyword>
<protein>
    <recommendedName>
        <fullName evidence="4">Facilitated glucose transporter</fullName>
    </recommendedName>
</protein>
<reference evidence="2 3" key="1">
    <citation type="journal article" date="2023" name="Microbiol. Resour. Announc.">
        <title>Complete Genome Sequence of Mycobacterium wuenschmanii, a novel Nontuberculous Mycobacterium Isolated from a captive population of Amazon Milk Frogs.</title>
        <authorList>
            <person name="Hicks J."/>
            <person name="Zeineldin M."/>
            <person name="Ward H."/>
            <person name="Wuenschmann A."/>
            <person name="Camp P."/>
            <person name="Farrell D."/>
            <person name="Lehman K."/>
            <person name="Thacker T."/>
            <person name="Cuthbert E."/>
        </authorList>
    </citation>
    <scope>NUCLEOTIDE SEQUENCE [LARGE SCALE GENOMIC DNA]</scope>
    <source>
        <strain evidence="2 3">Wuenschmanii</strain>
    </source>
</reference>
<feature type="transmembrane region" description="Helical" evidence="1">
    <location>
        <begin position="62"/>
        <end position="82"/>
    </location>
</feature>
<evidence type="ECO:0000256" key="1">
    <source>
        <dbReference type="SAM" id="Phobius"/>
    </source>
</evidence>
<feature type="transmembrane region" description="Helical" evidence="1">
    <location>
        <begin position="94"/>
        <end position="114"/>
    </location>
</feature>
<dbReference type="Proteomes" id="UP001236585">
    <property type="component" value="Chromosome"/>
</dbReference>